<proteinExistence type="predicted"/>
<accession>A0A7S3B8A0</accession>
<protein>
    <submittedName>
        <fullName evidence="1">Uncharacterized protein</fullName>
    </submittedName>
</protein>
<sequence>MHMKRTRMMATRLLENGRDDFSIEKDKCAMQDFLARHQFPMGPVLGTWRINSTTSVAEGSNGPSHDAAAEALIETVLDEITSGRIFDANPNAPQPFFLKCCHLTQASAESVRPLRRRDFVGNPSKRDELRRWLKLKMYYVVDDFERPWRKLGNLLTGSLRQGFTVVASAAGPEGILEMKTEVIWGRAYVAWPYNTRPITNQEMPKSQASLYQTNFSGDIGGGARCAWRLAQRVACAIGADQVRVDVFIQLGLRDMTNGCVVNEISLTSGAFYG</sequence>
<dbReference type="EMBL" id="HBHX01046454">
    <property type="protein sequence ID" value="CAE0125714.1"/>
    <property type="molecule type" value="Transcribed_RNA"/>
</dbReference>
<organism evidence="1">
    <name type="scientific">Haptolina ericina</name>
    <dbReference type="NCBI Taxonomy" id="156174"/>
    <lineage>
        <taxon>Eukaryota</taxon>
        <taxon>Haptista</taxon>
        <taxon>Haptophyta</taxon>
        <taxon>Prymnesiophyceae</taxon>
        <taxon>Prymnesiales</taxon>
        <taxon>Prymnesiaceae</taxon>
        <taxon>Haptolina</taxon>
    </lineage>
</organism>
<gene>
    <name evidence="1" type="ORF">HERI1096_LOCUS25709</name>
</gene>
<reference evidence="1" key="1">
    <citation type="submission" date="2021-01" db="EMBL/GenBank/DDBJ databases">
        <authorList>
            <person name="Corre E."/>
            <person name="Pelletier E."/>
            <person name="Niang G."/>
            <person name="Scheremetjew M."/>
            <person name="Finn R."/>
            <person name="Kale V."/>
            <person name="Holt S."/>
            <person name="Cochrane G."/>
            <person name="Meng A."/>
            <person name="Brown T."/>
            <person name="Cohen L."/>
        </authorList>
    </citation>
    <scope>NUCLEOTIDE SEQUENCE</scope>
    <source>
        <strain evidence="1">CCMP281</strain>
    </source>
</reference>
<name>A0A7S3B8A0_9EUKA</name>
<dbReference type="AlphaFoldDB" id="A0A7S3B8A0"/>
<evidence type="ECO:0000313" key="1">
    <source>
        <dbReference type="EMBL" id="CAE0125714.1"/>
    </source>
</evidence>